<evidence type="ECO:0008006" key="4">
    <source>
        <dbReference type="Google" id="ProtNLM"/>
    </source>
</evidence>
<evidence type="ECO:0000313" key="2">
    <source>
        <dbReference type="EMBL" id="CAJ0585577.1"/>
    </source>
</evidence>
<dbReference type="AlphaFoldDB" id="A0AA36GHL1"/>
<protein>
    <recommendedName>
        <fullName evidence="4">Secreted protein</fullName>
    </recommendedName>
</protein>
<gene>
    <name evidence="2" type="ORF">MSPICULIGERA_LOCUS23591</name>
</gene>
<keyword evidence="1" id="KW-0732">Signal</keyword>
<organism evidence="2 3">
    <name type="scientific">Mesorhabditis spiculigera</name>
    <dbReference type="NCBI Taxonomy" id="96644"/>
    <lineage>
        <taxon>Eukaryota</taxon>
        <taxon>Metazoa</taxon>
        <taxon>Ecdysozoa</taxon>
        <taxon>Nematoda</taxon>
        <taxon>Chromadorea</taxon>
        <taxon>Rhabditida</taxon>
        <taxon>Rhabditina</taxon>
        <taxon>Rhabditomorpha</taxon>
        <taxon>Rhabditoidea</taxon>
        <taxon>Rhabditidae</taxon>
        <taxon>Mesorhabditinae</taxon>
        <taxon>Mesorhabditis</taxon>
    </lineage>
</organism>
<comment type="caution">
    <text evidence="2">The sequence shown here is derived from an EMBL/GenBank/DDBJ whole genome shotgun (WGS) entry which is preliminary data.</text>
</comment>
<proteinExistence type="predicted"/>
<evidence type="ECO:0000256" key="1">
    <source>
        <dbReference type="SAM" id="SignalP"/>
    </source>
</evidence>
<evidence type="ECO:0000313" key="3">
    <source>
        <dbReference type="Proteomes" id="UP001177023"/>
    </source>
</evidence>
<feature type="signal peptide" evidence="1">
    <location>
        <begin position="1"/>
        <end position="17"/>
    </location>
</feature>
<accession>A0AA36GHL1</accession>
<dbReference type="Proteomes" id="UP001177023">
    <property type="component" value="Unassembled WGS sequence"/>
</dbReference>
<name>A0AA36GHL1_9BILA</name>
<dbReference type="EMBL" id="CATQJA010002706">
    <property type="protein sequence ID" value="CAJ0585577.1"/>
    <property type="molecule type" value="Genomic_DNA"/>
</dbReference>
<feature type="non-terminal residue" evidence="2">
    <location>
        <position position="1"/>
    </location>
</feature>
<reference evidence="2" key="1">
    <citation type="submission" date="2023-06" db="EMBL/GenBank/DDBJ databases">
        <authorList>
            <person name="Delattre M."/>
        </authorList>
    </citation>
    <scope>NUCLEOTIDE SEQUENCE</scope>
    <source>
        <strain evidence="2">AF72</strain>
    </source>
</reference>
<feature type="chain" id="PRO_5041468730" description="Secreted protein" evidence="1">
    <location>
        <begin position="18"/>
        <end position="129"/>
    </location>
</feature>
<keyword evidence="3" id="KW-1185">Reference proteome</keyword>
<sequence length="129" mass="14966">MPCLLLLLTTALQGCRLRQLTHGNGFVMRHSSWRRDSDMPSNFAPSRVYFWRHRIRSGALHHNSLFDNVIIHMVVTFHDVHLSIDTAAQLQHLLHNRVRYVDEHMYKRLRHATSRTSTATIALTSIALT</sequence>